<proteinExistence type="predicted"/>
<name>F5L8I1_CALTT</name>
<dbReference type="OrthoDB" id="5244399at2"/>
<dbReference type="InterPro" id="IPR006135">
    <property type="entry name" value="T3SS_substrate_exporter"/>
</dbReference>
<dbReference type="EMBL" id="AFCE01000151">
    <property type="protein sequence ID" value="EGL82320.1"/>
    <property type="molecule type" value="Genomic_DNA"/>
</dbReference>
<dbReference type="EMBL" id="CP082237">
    <property type="protein sequence ID" value="QZT32885.1"/>
    <property type="molecule type" value="Genomic_DNA"/>
</dbReference>
<dbReference type="Proteomes" id="UP000010716">
    <property type="component" value="Unassembled WGS sequence"/>
</dbReference>
<evidence type="ECO:0000313" key="1">
    <source>
        <dbReference type="EMBL" id="EGL82320.1"/>
    </source>
</evidence>
<dbReference type="PRINTS" id="PR00950">
    <property type="entry name" value="TYPE3IMSPROT"/>
</dbReference>
<dbReference type="SUPFAM" id="SSF160544">
    <property type="entry name" value="EscU C-terminal domain-like"/>
    <property type="match status" value="1"/>
</dbReference>
<dbReference type="AlphaFoldDB" id="F5L8I1"/>
<accession>F5L8I1</accession>
<dbReference type="RefSeq" id="WP_007505409.1">
    <property type="nucleotide sequence ID" value="NZ_AFCE01000151.1"/>
</dbReference>
<dbReference type="Pfam" id="PF01312">
    <property type="entry name" value="Bac_export_2"/>
    <property type="match status" value="1"/>
</dbReference>
<dbReference type="Gene3D" id="3.40.1690.10">
    <property type="entry name" value="secretion proteins EscU"/>
    <property type="match status" value="1"/>
</dbReference>
<dbReference type="PANTHER" id="PTHR30531">
    <property type="entry name" value="FLAGELLAR BIOSYNTHETIC PROTEIN FLHB"/>
    <property type="match status" value="1"/>
</dbReference>
<evidence type="ECO:0000313" key="3">
    <source>
        <dbReference type="Proteomes" id="UP000010716"/>
    </source>
</evidence>
<dbReference type="KEGG" id="cthu:HUR95_11085"/>
<protein>
    <submittedName>
        <fullName evidence="2">EscU/YscU/HrcU family type III secretion system export apparatus switch protein</fullName>
    </submittedName>
    <submittedName>
        <fullName evidence="1">Type III secretion exporter</fullName>
    </submittedName>
</protein>
<dbReference type="PANTHER" id="PTHR30531:SF12">
    <property type="entry name" value="FLAGELLAR BIOSYNTHETIC PROTEIN FLHB"/>
    <property type="match status" value="1"/>
</dbReference>
<organism evidence="1 3">
    <name type="scientific">Caldalkalibacillus thermarum (strain TA2.A1)</name>
    <dbReference type="NCBI Taxonomy" id="986075"/>
    <lineage>
        <taxon>Bacteria</taxon>
        <taxon>Bacillati</taxon>
        <taxon>Bacillota</taxon>
        <taxon>Bacilli</taxon>
        <taxon>Bacillales</taxon>
        <taxon>Bacillaceae</taxon>
        <taxon>Caldalkalibacillus</taxon>
    </lineage>
</organism>
<dbReference type="Proteomes" id="UP000825179">
    <property type="component" value="Chromosome"/>
</dbReference>
<dbReference type="eggNOG" id="COG2257">
    <property type="taxonomic scope" value="Bacteria"/>
</dbReference>
<reference evidence="2 4" key="2">
    <citation type="journal article" date="2020" name="Extremophiles">
        <title>Genomic analysis of Caldalkalibacillus thermarum TA2.A1 reveals aerobic alkaliphilic metabolism and evolutionary hallmarks linking alkaliphilic bacteria and plant life.</title>
        <authorList>
            <person name="de Jong S.I."/>
            <person name="van den Broek M.A."/>
            <person name="Merkel A.Y."/>
            <person name="de la Torre Cortes P."/>
            <person name="Kalamorz F."/>
            <person name="Cook G.M."/>
            <person name="van Loosdrecht M.C.M."/>
            <person name="McMillan D.G.G."/>
        </authorList>
    </citation>
    <scope>NUCLEOTIDE SEQUENCE [LARGE SCALE GENOMIC DNA]</scope>
    <source>
        <strain evidence="2 4">TA2.A1</strain>
    </source>
</reference>
<sequence length="103" mass="11588">MKPENKPPKKAVALHYDPEQHAAPVVKAKGTGPVAERIIELAKQHDIPIYEDPSLVELLSKIELNEQIPEELYTVIAEILAMIYELEQKAAYSESGLKKKIKK</sequence>
<dbReference type="GO" id="GO:0005886">
    <property type="term" value="C:plasma membrane"/>
    <property type="evidence" value="ECO:0007669"/>
    <property type="project" value="TreeGrafter"/>
</dbReference>
<reference evidence="2" key="3">
    <citation type="submission" date="2021-08" db="EMBL/GenBank/DDBJ databases">
        <authorList>
            <person name="de Jong S."/>
            <person name="van den Broek M."/>
            <person name="Merkel A."/>
            <person name="de la Torre Cortes P."/>
            <person name="Kalamorz F."/>
            <person name="Cook G."/>
            <person name="van Loosdrecht M."/>
            <person name="McMillan D."/>
        </authorList>
    </citation>
    <scope>NUCLEOTIDE SEQUENCE</scope>
    <source>
        <strain evidence="2">TA2.A1</strain>
    </source>
</reference>
<gene>
    <name evidence="1" type="ORF">CathTA2_2136</name>
    <name evidence="2" type="ORF">HUR95_11085</name>
</gene>
<evidence type="ECO:0000313" key="4">
    <source>
        <dbReference type="Proteomes" id="UP000825179"/>
    </source>
</evidence>
<evidence type="ECO:0000313" key="2">
    <source>
        <dbReference type="EMBL" id="QZT32885.1"/>
    </source>
</evidence>
<dbReference type="InterPro" id="IPR029025">
    <property type="entry name" value="T3SS_substrate_exporter_C"/>
</dbReference>
<dbReference type="GO" id="GO:0009306">
    <property type="term" value="P:protein secretion"/>
    <property type="evidence" value="ECO:0007669"/>
    <property type="project" value="InterPro"/>
</dbReference>
<keyword evidence="4" id="KW-1185">Reference proteome</keyword>
<reference evidence="1 3" key="1">
    <citation type="journal article" date="2011" name="J. Bacteriol.">
        <title>Draft genome sequence of the thermoalkaliphilic Caldalkalibacillus thermarum strain TA2.A1.</title>
        <authorList>
            <person name="Kalamorz F."/>
            <person name="Keis S."/>
            <person name="McMillan D.G."/>
            <person name="Olsson K."/>
            <person name="Stanton J.A."/>
            <person name="Stockwell P."/>
            <person name="Black M.A."/>
            <person name="Klingeman D.M."/>
            <person name="Land M.L."/>
            <person name="Han C.S."/>
            <person name="Martin S.L."/>
            <person name="Becher S.A."/>
            <person name="Peddie C.J."/>
            <person name="Morgan H.W."/>
            <person name="Matthies D."/>
            <person name="Preiss L."/>
            <person name="Meier T."/>
            <person name="Brown S.D."/>
            <person name="Cook G.M."/>
        </authorList>
    </citation>
    <scope>NUCLEOTIDE SEQUENCE [LARGE SCALE GENOMIC DNA]</scope>
    <source>
        <strain evidence="1 3">TA2.A1</strain>
    </source>
</reference>